<sequence length="1302" mass="141340">MSADPITIPAQPELTPAADFFGLRREGVGFIEQMSSAVWTDYNAHDPGITILEQLCFMLTELAYRNGWDIKDILMPATPPADPAQPYPLQTFFTARQILTVNPVTPDDFRRLLIGLGPVRNAWVFCKQCACDVVYYAWCELGQQVFSFAKPAPGAKPASRVDVQGLYEVLLELEADAESGDLNDAKVELKAGVSGPDAKPHTLALELRFPDWELARPADWLAFLAPGPTVAVTLLSLGATKVYDVMGDPGLDQDGRDRYLRQHWNGVFYLGFEVELAGAVKVRIDSVALHLFSDNPTRGVTTVLALRELLQDAGSGGAIARYRAKVRKAALALADAWSTLALYRNLDEDYCRVASVHIEDVAVCADMEVAADADIELVQAQAWFLIERYFNPPVLHYSLQEMRDAGVPVEDIFNGPMPEGGFLKQDELAAAGLKTVLRSSDIINLLMDIDGVVAVGSLLLSKYDEEGELVKGAADPTLNNGMLVFDPNKGSAAWQLYLSALHQPRLYFKRSRFLFTKNGLPFLPRADEAADTLLQLQGEAERGKIKNAPLDLPVPSGTFRQLGNYYPMQYGFPQTYGIGAAGLVASAPPLRQAQAKQLQAYLMVFEQLLANAGAQLEHTADLFSLDPGQSRSYFAHKLSGAVIESYDQVVQGLTPAKLNMMTETPVEFHERRNRFLDHLLARFGESFAEYALLLTDANGVRTGLARLIDDKIGFLDGYPRISRDRARAFDYTRQPCAPDNVAGIKLRVSLLLGYPELNFVWTMSAPATVSGYALQDRQGRSWLAGSFAVPFTAADAAAAQQQAYDFTISRLSQPEAYHLVKQGDQFFVKVRDVNDQPMGAGPESFATLSGARGVMDELLSWSSNRRAIVVEHLLLRPKFPGDGLIAPCTEGSCTSCDDADPYSFRLSFVMPGWTAPFNDNLALRGFADRTIQQELPAHLLAKICWVGNDGFILNLCEPVVAEVALLLETEGLTGDGQRPGGVAACACAEALYAGFSAVFNTWYADKTLDYWQPDALDAALQVLFASTPVPGDFSCTTVLDAALFAKVKALMLAHFHAVVLSGWQFERFENAWCAWLDANAPFNWTEERVQDRVQAILAGGLDVVADAATKEALCHCATAITVARGLEFDAWMTANIAAGKQPADFSVFAPTPVQLCAGLTFKAGTAALVEALLGDRYGAYVEVSYRLRILLALLAKLRNIYPGATLHDCDDGSDLNPVRLGSTALGQQPRRPVAPTPEVENEAVPVPAPAPTLAPAPDPVRTAGTPPALPSVPAAAPAKNASPAPQAAPPGKKPPKRGKGPK</sequence>
<feature type="compositionally biased region" description="Basic residues" evidence="1">
    <location>
        <begin position="1293"/>
        <end position="1302"/>
    </location>
</feature>
<feature type="region of interest" description="Disordered" evidence="1">
    <location>
        <begin position="1218"/>
        <end position="1302"/>
    </location>
</feature>
<dbReference type="Proteomes" id="UP000199470">
    <property type="component" value="Unassembled WGS sequence"/>
</dbReference>
<accession>A0A1I4IEG6</accession>
<feature type="compositionally biased region" description="Pro residues" evidence="1">
    <location>
        <begin position="1246"/>
        <end position="1258"/>
    </location>
</feature>
<evidence type="ECO:0000313" key="2">
    <source>
        <dbReference type="EMBL" id="SFL52759.1"/>
    </source>
</evidence>
<feature type="compositionally biased region" description="Low complexity" evidence="1">
    <location>
        <begin position="1236"/>
        <end position="1245"/>
    </location>
</feature>
<evidence type="ECO:0000313" key="3">
    <source>
        <dbReference type="Proteomes" id="UP000199470"/>
    </source>
</evidence>
<organism evidence="2 3">
    <name type="scientific">Rugamonas rubra</name>
    <dbReference type="NCBI Taxonomy" id="758825"/>
    <lineage>
        <taxon>Bacteria</taxon>
        <taxon>Pseudomonadati</taxon>
        <taxon>Pseudomonadota</taxon>
        <taxon>Betaproteobacteria</taxon>
        <taxon>Burkholderiales</taxon>
        <taxon>Oxalobacteraceae</taxon>
        <taxon>Telluria group</taxon>
        <taxon>Rugamonas</taxon>
    </lineage>
</organism>
<name>A0A1I4IEG6_9BURK</name>
<evidence type="ECO:0000256" key="1">
    <source>
        <dbReference type="SAM" id="MobiDB-lite"/>
    </source>
</evidence>
<keyword evidence="3" id="KW-1185">Reference proteome</keyword>
<dbReference type="STRING" id="758825.SAMN02982985_00520"/>
<dbReference type="RefSeq" id="WP_174900396.1">
    <property type="nucleotide sequence ID" value="NZ_FOTW01000005.1"/>
</dbReference>
<protein>
    <submittedName>
        <fullName evidence="2">Uncharacterized protein</fullName>
    </submittedName>
</protein>
<dbReference type="EMBL" id="FOTW01000005">
    <property type="protein sequence ID" value="SFL52759.1"/>
    <property type="molecule type" value="Genomic_DNA"/>
</dbReference>
<gene>
    <name evidence="2" type="ORF">SAMN02982985_00520</name>
</gene>
<feature type="compositionally biased region" description="Low complexity" evidence="1">
    <location>
        <begin position="1271"/>
        <end position="1285"/>
    </location>
</feature>
<proteinExistence type="predicted"/>
<reference evidence="2 3" key="1">
    <citation type="submission" date="2016-10" db="EMBL/GenBank/DDBJ databases">
        <authorList>
            <person name="de Groot N.N."/>
        </authorList>
    </citation>
    <scope>NUCLEOTIDE SEQUENCE [LARGE SCALE GENOMIC DNA]</scope>
    <source>
        <strain evidence="2 3">ATCC 43154</strain>
    </source>
</reference>